<feature type="transmembrane region" description="Helical" evidence="1">
    <location>
        <begin position="101"/>
        <end position="122"/>
    </location>
</feature>
<name>A0A9P5XRE8_9AGAR</name>
<evidence type="ECO:0000313" key="2">
    <source>
        <dbReference type="EMBL" id="KAF9455369.1"/>
    </source>
</evidence>
<dbReference type="Proteomes" id="UP000807353">
    <property type="component" value="Unassembled WGS sequence"/>
</dbReference>
<evidence type="ECO:0000313" key="3">
    <source>
        <dbReference type="Proteomes" id="UP000807353"/>
    </source>
</evidence>
<keyword evidence="3" id="KW-1185">Reference proteome</keyword>
<feature type="transmembrane region" description="Helical" evidence="1">
    <location>
        <begin position="14"/>
        <end position="40"/>
    </location>
</feature>
<gene>
    <name evidence="2" type="ORF">BDZ94DRAFT_1327603</name>
</gene>
<keyword evidence="1" id="KW-1133">Transmembrane helix</keyword>
<organism evidence="2 3">
    <name type="scientific">Collybia nuda</name>
    <dbReference type="NCBI Taxonomy" id="64659"/>
    <lineage>
        <taxon>Eukaryota</taxon>
        <taxon>Fungi</taxon>
        <taxon>Dikarya</taxon>
        <taxon>Basidiomycota</taxon>
        <taxon>Agaricomycotina</taxon>
        <taxon>Agaricomycetes</taxon>
        <taxon>Agaricomycetidae</taxon>
        <taxon>Agaricales</taxon>
        <taxon>Tricholomatineae</taxon>
        <taxon>Clitocybaceae</taxon>
        <taxon>Collybia</taxon>
    </lineage>
</organism>
<proteinExistence type="predicted"/>
<feature type="transmembrane region" description="Helical" evidence="1">
    <location>
        <begin position="60"/>
        <end position="80"/>
    </location>
</feature>
<reference evidence="2" key="1">
    <citation type="submission" date="2020-11" db="EMBL/GenBank/DDBJ databases">
        <authorList>
            <consortium name="DOE Joint Genome Institute"/>
            <person name="Ahrendt S."/>
            <person name="Riley R."/>
            <person name="Andreopoulos W."/>
            <person name="Labutti K."/>
            <person name="Pangilinan J."/>
            <person name="Ruiz-Duenas F.J."/>
            <person name="Barrasa J.M."/>
            <person name="Sanchez-Garcia M."/>
            <person name="Camarero S."/>
            <person name="Miyauchi S."/>
            <person name="Serrano A."/>
            <person name="Linde D."/>
            <person name="Babiker R."/>
            <person name="Drula E."/>
            <person name="Ayuso-Fernandez I."/>
            <person name="Pacheco R."/>
            <person name="Padilla G."/>
            <person name="Ferreira P."/>
            <person name="Barriuso J."/>
            <person name="Kellner H."/>
            <person name="Castanera R."/>
            <person name="Alfaro M."/>
            <person name="Ramirez L."/>
            <person name="Pisabarro A.G."/>
            <person name="Kuo A."/>
            <person name="Tritt A."/>
            <person name="Lipzen A."/>
            <person name="He G."/>
            <person name="Yan M."/>
            <person name="Ng V."/>
            <person name="Cullen D."/>
            <person name="Martin F."/>
            <person name="Rosso M.-N."/>
            <person name="Henrissat B."/>
            <person name="Hibbett D."/>
            <person name="Martinez A.T."/>
            <person name="Grigoriev I.V."/>
        </authorList>
    </citation>
    <scope>NUCLEOTIDE SEQUENCE</scope>
    <source>
        <strain evidence="2">CBS 247.69</strain>
    </source>
</reference>
<accession>A0A9P5XRE8</accession>
<comment type="caution">
    <text evidence="2">The sequence shown here is derived from an EMBL/GenBank/DDBJ whole genome shotgun (WGS) entry which is preliminary data.</text>
</comment>
<dbReference type="EMBL" id="MU150726">
    <property type="protein sequence ID" value="KAF9455369.1"/>
    <property type="molecule type" value="Genomic_DNA"/>
</dbReference>
<keyword evidence="1" id="KW-0812">Transmembrane</keyword>
<dbReference type="OrthoDB" id="3242376at2759"/>
<evidence type="ECO:0000256" key="1">
    <source>
        <dbReference type="SAM" id="Phobius"/>
    </source>
</evidence>
<dbReference type="AlphaFoldDB" id="A0A9P5XRE8"/>
<sequence>MILRTYALYGQSRFILIPLIALWLLQLTLSSIAMHIGFALSLPPGFVGCVLTGSNMLSPALWVTPLITDSAIFLLTIWRTRNFIKEHKNTPTIYIFLRDGVMYFFVIFLANLLNTLICFLAVDDLKSVGASFSQLITATMISRLVLNLRSTGIALDGEATDPQMTSIKFMRQTLASLGGEVVSAFDRVNLDDDNDNDAIPISVQTFTIARNTAL</sequence>
<keyword evidence="1" id="KW-0472">Membrane</keyword>
<protein>
    <submittedName>
        <fullName evidence="2">Uncharacterized protein</fullName>
    </submittedName>
</protein>